<dbReference type="Pfam" id="PF25579">
    <property type="entry name" value="TPR_TRIP12_N"/>
    <property type="match status" value="1"/>
</dbReference>
<evidence type="ECO:0000313" key="3">
    <source>
        <dbReference type="EMBL" id="KAI5383122.1"/>
    </source>
</evidence>
<dbReference type="InterPro" id="IPR057948">
    <property type="entry name" value="TPR_TRIP12_N"/>
</dbReference>
<dbReference type="PANTHER" id="PTHR15682:SF2">
    <property type="entry name" value="UNHEALTHY RIBOSOME BIOGENESIS PROTEIN 2 HOMOLOG"/>
    <property type="match status" value="1"/>
</dbReference>
<evidence type="ECO:0000259" key="1">
    <source>
        <dbReference type="Pfam" id="PF10441"/>
    </source>
</evidence>
<feature type="domain" description="Nucleolar 27S pre-rRNA processing Urb2/Npa2 C-terminal" evidence="1">
    <location>
        <begin position="131"/>
        <end position="325"/>
    </location>
</feature>
<accession>A0A9D4VGH3</accession>
<evidence type="ECO:0000313" key="5">
    <source>
        <dbReference type="Proteomes" id="UP001058974"/>
    </source>
</evidence>
<name>A0A9D4VGH3_PEA</name>
<evidence type="ECO:0000313" key="4">
    <source>
        <dbReference type="EMBL" id="KAI5383126.1"/>
    </source>
</evidence>
<evidence type="ECO:0000259" key="2">
    <source>
        <dbReference type="Pfam" id="PF25579"/>
    </source>
</evidence>
<proteinExistence type="predicted"/>
<feature type="domain" description="E3 ubiquitin-protein ligase TRIP12-like TPR repeats" evidence="2">
    <location>
        <begin position="336"/>
        <end position="385"/>
    </location>
</feature>
<gene>
    <name evidence="3" type="ORF">KIW84_070507</name>
    <name evidence="4" type="ORF">KIW84_070511</name>
</gene>
<dbReference type="InterPro" id="IPR052609">
    <property type="entry name" value="Ribosome_Biogenesis_Reg"/>
</dbReference>
<dbReference type="Gramene" id="Psat07G0051100-T1">
    <property type="protein sequence ID" value="KAI5383126.1"/>
    <property type="gene ID" value="KIW84_070511"/>
</dbReference>
<sequence length="385" mass="43358">MDDSSLPSSCVPAFIEISQVLLLEFTEMVGVPQQSAFLLLDGALTYLRELASYFPFTDPTSSSKVYTKLVQIHMRAIGRKGLKLIKRHCQSVVPAVFNIIVHLQSRHTFYVNLRCKTAAGTPDPGSAILMYVEVLTTVSRKHGLFSMDVCHVGHMLHIPAALFQSFHQHRISKASRPSYSFMVLEEQNSRSKDGVNFCHVDHQFTINLFVACCQILCTIIRHRPSECKQCVAHLKAFVTILLNCLETVLENNKSTVNEGWFCWEVEEEVEINTVAIIPVSMQNLPHNSSGGFSNQHISAQPRHQQHQQYLKPLLSSIPTKHIMVVMIVILRKPLSRALTHRCDVFPSSCTAVLHYGAMPIFCARLLTIEYMDLAEQSLQAVKKIS</sequence>
<dbReference type="GO" id="GO:0042254">
    <property type="term" value="P:ribosome biogenesis"/>
    <property type="evidence" value="ECO:0007669"/>
    <property type="project" value="TreeGrafter"/>
</dbReference>
<dbReference type="InterPro" id="IPR018849">
    <property type="entry name" value="Urb2/Npa2_C"/>
</dbReference>
<reference evidence="4 5" key="1">
    <citation type="journal article" date="2022" name="Nat. Genet.">
        <title>Improved pea reference genome and pan-genome highlight genomic features and evolutionary characteristics.</title>
        <authorList>
            <person name="Yang T."/>
            <person name="Liu R."/>
            <person name="Luo Y."/>
            <person name="Hu S."/>
            <person name="Wang D."/>
            <person name="Wang C."/>
            <person name="Pandey M.K."/>
            <person name="Ge S."/>
            <person name="Xu Q."/>
            <person name="Li N."/>
            <person name="Li G."/>
            <person name="Huang Y."/>
            <person name="Saxena R.K."/>
            <person name="Ji Y."/>
            <person name="Li M."/>
            <person name="Yan X."/>
            <person name="He Y."/>
            <person name="Liu Y."/>
            <person name="Wang X."/>
            <person name="Xiang C."/>
            <person name="Varshney R.K."/>
            <person name="Ding H."/>
            <person name="Gao S."/>
            <person name="Zong X."/>
        </authorList>
    </citation>
    <scope>NUCLEOTIDE SEQUENCE [LARGE SCALE GENOMIC DNA]</scope>
    <source>
        <strain evidence="4 5">cv. Zhongwan 6</strain>
    </source>
</reference>
<comment type="caution">
    <text evidence="4">The sequence shown here is derived from an EMBL/GenBank/DDBJ whole genome shotgun (WGS) entry which is preliminary data.</text>
</comment>
<dbReference type="Pfam" id="PF10441">
    <property type="entry name" value="Urb2"/>
    <property type="match status" value="1"/>
</dbReference>
<dbReference type="Gramene" id="Psat07G0050700-T1">
    <property type="protein sequence ID" value="KAI5383122.1"/>
    <property type="gene ID" value="KIW84_070507"/>
</dbReference>
<dbReference type="PANTHER" id="PTHR15682">
    <property type="entry name" value="UNHEALTHY RIBOSOME BIOGENESIS PROTEIN 2 HOMOLOG"/>
    <property type="match status" value="1"/>
</dbReference>
<dbReference type="EMBL" id="JAMSHJ010000007">
    <property type="protein sequence ID" value="KAI5383126.1"/>
    <property type="molecule type" value="Genomic_DNA"/>
</dbReference>
<dbReference type="AlphaFoldDB" id="A0A9D4VGH3"/>
<keyword evidence="5" id="KW-1185">Reference proteome</keyword>
<protein>
    <submittedName>
        <fullName evidence="4">Uncharacterized protein</fullName>
    </submittedName>
</protein>
<dbReference type="GO" id="GO:0005730">
    <property type="term" value="C:nucleolus"/>
    <property type="evidence" value="ECO:0007669"/>
    <property type="project" value="TreeGrafter"/>
</dbReference>
<organism evidence="4 5">
    <name type="scientific">Pisum sativum</name>
    <name type="common">Garden pea</name>
    <name type="synonym">Lathyrus oleraceus</name>
    <dbReference type="NCBI Taxonomy" id="3888"/>
    <lineage>
        <taxon>Eukaryota</taxon>
        <taxon>Viridiplantae</taxon>
        <taxon>Streptophyta</taxon>
        <taxon>Embryophyta</taxon>
        <taxon>Tracheophyta</taxon>
        <taxon>Spermatophyta</taxon>
        <taxon>Magnoliopsida</taxon>
        <taxon>eudicotyledons</taxon>
        <taxon>Gunneridae</taxon>
        <taxon>Pentapetalae</taxon>
        <taxon>rosids</taxon>
        <taxon>fabids</taxon>
        <taxon>Fabales</taxon>
        <taxon>Fabaceae</taxon>
        <taxon>Papilionoideae</taxon>
        <taxon>50 kb inversion clade</taxon>
        <taxon>NPAAA clade</taxon>
        <taxon>Hologalegina</taxon>
        <taxon>IRL clade</taxon>
        <taxon>Fabeae</taxon>
        <taxon>Lathyrus</taxon>
    </lineage>
</organism>
<dbReference type="Proteomes" id="UP001058974">
    <property type="component" value="Chromosome 7"/>
</dbReference>
<dbReference type="EMBL" id="JAMSHJ010000007">
    <property type="protein sequence ID" value="KAI5383122.1"/>
    <property type="molecule type" value="Genomic_DNA"/>
</dbReference>